<feature type="domain" description="DUF4116" evidence="2">
    <location>
        <begin position="126"/>
        <end position="168"/>
    </location>
</feature>
<dbReference type="EMBL" id="DXHV01000053">
    <property type="protein sequence ID" value="HIW00521.1"/>
    <property type="molecule type" value="Genomic_DNA"/>
</dbReference>
<evidence type="ECO:0000259" key="2">
    <source>
        <dbReference type="Pfam" id="PF13475"/>
    </source>
</evidence>
<reference evidence="3" key="1">
    <citation type="journal article" date="2021" name="PeerJ">
        <title>Extensive microbial diversity within the chicken gut microbiome revealed by metagenomics and culture.</title>
        <authorList>
            <person name="Gilroy R."/>
            <person name="Ravi A."/>
            <person name="Getino M."/>
            <person name="Pursley I."/>
            <person name="Horton D.L."/>
            <person name="Alikhan N.F."/>
            <person name="Baker D."/>
            <person name="Gharbi K."/>
            <person name="Hall N."/>
            <person name="Watson M."/>
            <person name="Adriaenssens E.M."/>
            <person name="Foster-Nyarko E."/>
            <person name="Jarju S."/>
            <person name="Secka A."/>
            <person name="Antonio M."/>
            <person name="Oren A."/>
            <person name="Chaudhuri R.R."/>
            <person name="La Ragione R."/>
            <person name="Hildebrand F."/>
            <person name="Pallen M.J."/>
        </authorList>
    </citation>
    <scope>NUCLEOTIDE SEQUENCE</scope>
    <source>
        <strain evidence="3">ChiHecec2B26-446</strain>
    </source>
</reference>
<accession>A0A9D1PWS7</accession>
<evidence type="ECO:0000313" key="4">
    <source>
        <dbReference type="Proteomes" id="UP000886752"/>
    </source>
</evidence>
<protein>
    <submittedName>
        <fullName evidence="3">DUF4116 domain-containing protein</fullName>
    </submittedName>
</protein>
<evidence type="ECO:0000313" key="3">
    <source>
        <dbReference type="EMBL" id="HIW00521.1"/>
    </source>
</evidence>
<organism evidence="3 4">
    <name type="scientific">Candidatus Desulfovibrio intestinipullorum</name>
    <dbReference type="NCBI Taxonomy" id="2838536"/>
    <lineage>
        <taxon>Bacteria</taxon>
        <taxon>Pseudomonadati</taxon>
        <taxon>Thermodesulfobacteriota</taxon>
        <taxon>Desulfovibrionia</taxon>
        <taxon>Desulfovibrionales</taxon>
        <taxon>Desulfovibrionaceae</taxon>
        <taxon>Desulfovibrio</taxon>
    </lineage>
</organism>
<sequence>MGTTEEHATDNAQLDMDEQPDQPDQADPADQAGNGEAGLSEEEIQARELHAKRLRVLERDGMQLDRVPEEERTREFCTLALKQNGLALQYVPEAARDMYLCQKAVRSNGLALQFVPMHLRSASVCRLALRRNGLALQYVPDETRDRSVCLTALEQNSRSLQYVPDALRDEDLCRTALRVDGAALEFVPKGLRSRAMCFEACRTNGLALNFVPEEHLDLLLRVRALFSAMADVRRRTTILCQTPPDWEELRKNKPRDEWGRFEKWVVEKPGDFPYPETFALQPGEVGDFLIQLARDFEQAAGRPDFAELVQAQDADKGQPDQPNKQAKDPKLVCGRSFWLEVTVEDRGKKSIYAPALALLHRLELDEHGVPVKTGAFTAAAELLDWAADWWENTQAPEPAKS</sequence>
<dbReference type="InterPro" id="IPR025197">
    <property type="entry name" value="DUF4116"/>
</dbReference>
<feature type="domain" description="DUF4116" evidence="2">
    <location>
        <begin position="169"/>
        <end position="214"/>
    </location>
</feature>
<feature type="compositionally biased region" description="Low complexity" evidence="1">
    <location>
        <begin position="22"/>
        <end position="32"/>
    </location>
</feature>
<dbReference type="Pfam" id="PF13475">
    <property type="entry name" value="DUF4116"/>
    <property type="match status" value="2"/>
</dbReference>
<dbReference type="Proteomes" id="UP000886752">
    <property type="component" value="Unassembled WGS sequence"/>
</dbReference>
<name>A0A9D1PWS7_9BACT</name>
<feature type="region of interest" description="Disordered" evidence="1">
    <location>
        <begin position="1"/>
        <end position="43"/>
    </location>
</feature>
<evidence type="ECO:0000256" key="1">
    <source>
        <dbReference type="SAM" id="MobiDB-lite"/>
    </source>
</evidence>
<dbReference type="AlphaFoldDB" id="A0A9D1PWS7"/>
<proteinExistence type="predicted"/>
<gene>
    <name evidence="3" type="ORF">H9894_04955</name>
</gene>
<comment type="caution">
    <text evidence="3">The sequence shown here is derived from an EMBL/GenBank/DDBJ whole genome shotgun (WGS) entry which is preliminary data.</text>
</comment>
<reference evidence="3" key="2">
    <citation type="submission" date="2021-04" db="EMBL/GenBank/DDBJ databases">
        <authorList>
            <person name="Gilroy R."/>
        </authorList>
    </citation>
    <scope>NUCLEOTIDE SEQUENCE</scope>
    <source>
        <strain evidence="3">ChiHecec2B26-446</strain>
    </source>
</reference>